<sequence>MDEPMLDQKFRSPKSTFFNQCFFVLVQNETGASDSRMMRRQAALRGIRTLRFHKRQREDTQRVDVFFYKMAAAGTGYFIQTALQDFTVLTVIVLPTVLSPIGIP</sequence>
<dbReference type="EMBL" id="JAHQIW010006032">
    <property type="protein sequence ID" value="KAJ1367879.1"/>
    <property type="molecule type" value="Genomic_DNA"/>
</dbReference>
<protein>
    <submittedName>
        <fullName evidence="1">Uncharacterized protein</fullName>
    </submittedName>
</protein>
<proteinExistence type="predicted"/>
<name>A0AAD5WF20_PARTN</name>
<dbReference type="AlphaFoldDB" id="A0AAD5WF20"/>
<comment type="caution">
    <text evidence="1">The sequence shown here is derived from an EMBL/GenBank/DDBJ whole genome shotgun (WGS) entry which is preliminary data.</text>
</comment>
<accession>A0AAD5WF20</accession>
<organism evidence="1 2">
    <name type="scientific">Parelaphostrongylus tenuis</name>
    <name type="common">Meningeal worm</name>
    <dbReference type="NCBI Taxonomy" id="148309"/>
    <lineage>
        <taxon>Eukaryota</taxon>
        <taxon>Metazoa</taxon>
        <taxon>Ecdysozoa</taxon>
        <taxon>Nematoda</taxon>
        <taxon>Chromadorea</taxon>
        <taxon>Rhabditida</taxon>
        <taxon>Rhabditina</taxon>
        <taxon>Rhabditomorpha</taxon>
        <taxon>Strongyloidea</taxon>
        <taxon>Metastrongylidae</taxon>
        <taxon>Parelaphostrongylus</taxon>
    </lineage>
</organism>
<evidence type="ECO:0000313" key="2">
    <source>
        <dbReference type="Proteomes" id="UP001196413"/>
    </source>
</evidence>
<evidence type="ECO:0000313" key="1">
    <source>
        <dbReference type="EMBL" id="KAJ1367879.1"/>
    </source>
</evidence>
<keyword evidence="2" id="KW-1185">Reference proteome</keyword>
<dbReference type="Proteomes" id="UP001196413">
    <property type="component" value="Unassembled WGS sequence"/>
</dbReference>
<gene>
    <name evidence="1" type="ORF">KIN20_028890</name>
</gene>
<reference evidence="1" key="1">
    <citation type="submission" date="2021-06" db="EMBL/GenBank/DDBJ databases">
        <title>Parelaphostrongylus tenuis whole genome reference sequence.</title>
        <authorList>
            <person name="Garwood T.J."/>
            <person name="Larsen P.A."/>
            <person name="Fountain-Jones N.M."/>
            <person name="Garbe J.R."/>
            <person name="Macchietto M.G."/>
            <person name="Kania S.A."/>
            <person name="Gerhold R.W."/>
            <person name="Richards J.E."/>
            <person name="Wolf T.M."/>
        </authorList>
    </citation>
    <scope>NUCLEOTIDE SEQUENCE</scope>
    <source>
        <strain evidence="1">MNPRO001-30</strain>
        <tissue evidence="1">Meninges</tissue>
    </source>
</reference>